<sequence length="124" mass="13815">MENIVKRAKDLLVVVLAGARRWVQGAKEKVDDAMKQLNTFLTSGLGIACAFVVVWNIICFYLNRQRPVGVWFEVPWAGSIAILAGILKYSHTHLSVGIAANASVTGVYVMIEWLGPFVLERIWK</sequence>
<evidence type="ECO:0000313" key="3">
    <source>
        <dbReference type="Proteomes" id="UP001215598"/>
    </source>
</evidence>
<feature type="transmembrane region" description="Helical" evidence="1">
    <location>
        <begin position="70"/>
        <end position="90"/>
    </location>
</feature>
<dbReference type="EMBL" id="JARKIB010000159">
    <property type="protein sequence ID" value="KAJ7730459.1"/>
    <property type="molecule type" value="Genomic_DNA"/>
</dbReference>
<comment type="caution">
    <text evidence="2">The sequence shown here is derived from an EMBL/GenBank/DDBJ whole genome shotgun (WGS) entry which is preliminary data.</text>
</comment>
<protein>
    <submittedName>
        <fullName evidence="2">Uncharacterized protein</fullName>
    </submittedName>
</protein>
<proteinExistence type="predicted"/>
<dbReference type="AlphaFoldDB" id="A0AAD7MRX6"/>
<keyword evidence="1" id="KW-0812">Transmembrane</keyword>
<organism evidence="2 3">
    <name type="scientific">Mycena metata</name>
    <dbReference type="NCBI Taxonomy" id="1033252"/>
    <lineage>
        <taxon>Eukaryota</taxon>
        <taxon>Fungi</taxon>
        <taxon>Dikarya</taxon>
        <taxon>Basidiomycota</taxon>
        <taxon>Agaricomycotina</taxon>
        <taxon>Agaricomycetes</taxon>
        <taxon>Agaricomycetidae</taxon>
        <taxon>Agaricales</taxon>
        <taxon>Marasmiineae</taxon>
        <taxon>Mycenaceae</taxon>
        <taxon>Mycena</taxon>
    </lineage>
</organism>
<evidence type="ECO:0000256" key="1">
    <source>
        <dbReference type="SAM" id="Phobius"/>
    </source>
</evidence>
<accession>A0AAD7MRX6</accession>
<keyword evidence="3" id="KW-1185">Reference proteome</keyword>
<keyword evidence="1" id="KW-0472">Membrane</keyword>
<keyword evidence="1" id="KW-1133">Transmembrane helix</keyword>
<gene>
    <name evidence="2" type="ORF">B0H16DRAFT_1893606</name>
</gene>
<dbReference type="Proteomes" id="UP001215598">
    <property type="component" value="Unassembled WGS sequence"/>
</dbReference>
<reference evidence="2" key="1">
    <citation type="submission" date="2023-03" db="EMBL/GenBank/DDBJ databases">
        <title>Massive genome expansion in bonnet fungi (Mycena s.s.) driven by repeated elements and novel gene families across ecological guilds.</title>
        <authorList>
            <consortium name="Lawrence Berkeley National Laboratory"/>
            <person name="Harder C.B."/>
            <person name="Miyauchi S."/>
            <person name="Viragh M."/>
            <person name="Kuo A."/>
            <person name="Thoen E."/>
            <person name="Andreopoulos B."/>
            <person name="Lu D."/>
            <person name="Skrede I."/>
            <person name="Drula E."/>
            <person name="Henrissat B."/>
            <person name="Morin E."/>
            <person name="Kohler A."/>
            <person name="Barry K."/>
            <person name="LaButti K."/>
            <person name="Morin E."/>
            <person name="Salamov A."/>
            <person name="Lipzen A."/>
            <person name="Mereny Z."/>
            <person name="Hegedus B."/>
            <person name="Baldrian P."/>
            <person name="Stursova M."/>
            <person name="Weitz H."/>
            <person name="Taylor A."/>
            <person name="Grigoriev I.V."/>
            <person name="Nagy L.G."/>
            <person name="Martin F."/>
            <person name="Kauserud H."/>
        </authorList>
    </citation>
    <scope>NUCLEOTIDE SEQUENCE</scope>
    <source>
        <strain evidence="2">CBHHK182m</strain>
    </source>
</reference>
<feature type="transmembrane region" description="Helical" evidence="1">
    <location>
        <begin position="96"/>
        <end position="119"/>
    </location>
</feature>
<feature type="transmembrane region" description="Helical" evidence="1">
    <location>
        <begin position="41"/>
        <end position="63"/>
    </location>
</feature>
<evidence type="ECO:0000313" key="2">
    <source>
        <dbReference type="EMBL" id="KAJ7730459.1"/>
    </source>
</evidence>
<name>A0AAD7MRX6_9AGAR</name>